<dbReference type="PANTHER" id="PTHR37836:SF2">
    <property type="entry name" value="DUF4038 DOMAIN-CONTAINING PROTEIN"/>
    <property type="match status" value="1"/>
</dbReference>
<dbReference type="AlphaFoldDB" id="A0A229UV20"/>
<dbReference type="EMBL" id="NMQW01000005">
    <property type="protein sequence ID" value="OXM87447.1"/>
    <property type="molecule type" value="Genomic_DNA"/>
</dbReference>
<dbReference type="Pfam" id="PF13204">
    <property type="entry name" value="Apiosidase"/>
    <property type="match status" value="1"/>
</dbReference>
<dbReference type="Proteomes" id="UP000215509">
    <property type="component" value="Unassembled WGS sequence"/>
</dbReference>
<evidence type="ECO:0000313" key="5">
    <source>
        <dbReference type="Proteomes" id="UP000215509"/>
    </source>
</evidence>
<keyword evidence="5" id="KW-1185">Reference proteome</keyword>
<dbReference type="Pfam" id="PF18310">
    <property type="entry name" value="DUF5605"/>
    <property type="match status" value="1"/>
</dbReference>
<dbReference type="SUPFAM" id="SSF51445">
    <property type="entry name" value="(Trans)glycosidases"/>
    <property type="match status" value="1"/>
</dbReference>
<protein>
    <submittedName>
        <fullName evidence="4">DUF5060 domain-containing protein</fullName>
    </submittedName>
</protein>
<accession>A0A229UV20</accession>
<dbReference type="InterPro" id="IPR025277">
    <property type="entry name" value="Apiosidase-like_cat_dom"/>
</dbReference>
<dbReference type="Pfam" id="PF16586">
    <property type="entry name" value="DUF5060"/>
    <property type="match status" value="1"/>
</dbReference>
<evidence type="ECO:0000259" key="3">
    <source>
        <dbReference type="Pfam" id="PF18310"/>
    </source>
</evidence>
<evidence type="ECO:0000259" key="1">
    <source>
        <dbReference type="Pfam" id="PF13204"/>
    </source>
</evidence>
<dbReference type="PANTHER" id="PTHR37836">
    <property type="entry name" value="LMO1036 PROTEIN"/>
    <property type="match status" value="1"/>
</dbReference>
<dbReference type="InterPro" id="IPR017853">
    <property type="entry name" value="GH"/>
</dbReference>
<dbReference type="RefSeq" id="WP_094013744.1">
    <property type="nucleotide sequence ID" value="NZ_NMQW01000005.1"/>
</dbReference>
<evidence type="ECO:0000259" key="2">
    <source>
        <dbReference type="Pfam" id="PF16586"/>
    </source>
</evidence>
<dbReference type="InterPro" id="IPR013783">
    <property type="entry name" value="Ig-like_fold"/>
</dbReference>
<gene>
    <name evidence="4" type="ORF">CF651_04930</name>
</gene>
<feature type="domain" description="DUF5605" evidence="3">
    <location>
        <begin position="419"/>
        <end position="488"/>
    </location>
</feature>
<dbReference type="OrthoDB" id="127163at2"/>
<dbReference type="Gene3D" id="2.60.40.10">
    <property type="entry name" value="Immunoglobulins"/>
    <property type="match status" value="1"/>
</dbReference>
<dbReference type="InterPro" id="IPR032260">
    <property type="entry name" value="DUF5060"/>
</dbReference>
<dbReference type="InterPro" id="IPR041239">
    <property type="entry name" value="DUF5605"/>
</dbReference>
<comment type="caution">
    <text evidence="4">The sequence shown here is derived from an EMBL/GenBank/DDBJ whole genome shotgun (WGS) entry which is preliminary data.</text>
</comment>
<dbReference type="Gene3D" id="3.20.20.80">
    <property type="entry name" value="Glycosidases"/>
    <property type="match status" value="1"/>
</dbReference>
<feature type="domain" description="Apiosidase-like catalytic" evidence="1">
    <location>
        <begin position="109"/>
        <end position="370"/>
    </location>
</feature>
<feature type="domain" description="DUF5060" evidence="2">
    <location>
        <begin position="11"/>
        <end position="77"/>
    </location>
</feature>
<name>A0A229UV20_9BACL</name>
<reference evidence="4 5" key="1">
    <citation type="submission" date="2017-07" db="EMBL/GenBank/DDBJ databases">
        <title>Genome sequencing and assembly of Paenibacillus rigui.</title>
        <authorList>
            <person name="Mayilraj S."/>
        </authorList>
    </citation>
    <scope>NUCLEOTIDE SEQUENCE [LARGE SCALE GENOMIC DNA]</scope>
    <source>
        <strain evidence="4 5">JCM 16352</strain>
    </source>
</reference>
<sequence>MGNEHQQNACEVERWGLFEITVAGPSEGNPFQDVQLSARFEHKHRTVQVEGFYNGEGQYKIRFMPDSEGQWSYSVSSSREELNGASGSFSCVPASAGNHGPVRVRSAYHFAYEDGTPYRPFGTTCYVWTHQEAAIQEQTLASLRTGPFNKIRMCVFPKRYSFNTNEPERFPFEGSQAEGFDWTRPDPIYYEQLEQRIVQLQELGIEADLILFHPYDKGHWGFDRMDAETDAFYLRYLIARLGAYRNIWWSLANEFDFMQTKTMDDWDRFFRIVQESDPYQHLRSIHNGTKMYDPSTLVLYDHSKPWVTHVSMQYWELSPTNAWLKQYGKPVVVDECCYEGNLPQRWGNITGMEMTARFWDGFARGGSVGHGETFLNSEEVVWWSKGGELRGESPARIAFLRQILEEAPGHAEPIDRLRDAPTLGVEGEYYLQYFGIHCPAYRELPLPEEKSFRIDIIDTWNMKVTPLEGTYKGLSRVDLPAAPYMAIRAVAVGEEQ</sequence>
<evidence type="ECO:0000313" key="4">
    <source>
        <dbReference type="EMBL" id="OXM87447.1"/>
    </source>
</evidence>
<dbReference type="Gene3D" id="2.60.40.3950">
    <property type="match status" value="1"/>
</dbReference>
<proteinExistence type="predicted"/>
<organism evidence="4 5">
    <name type="scientific">Paenibacillus rigui</name>
    <dbReference type="NCBI Taxonomy" id="554312"/>
    <lineage>
        <taxon>Bacteria</taxon>
        <taxon>Bacillati</taxon>
        <taxon>Bacillota</taxon>
        <taxon>Bacilli</taxon>
        <taxon>Bacillales</taxon>
        <taxon>Paenibacillaceae</taxon>
        <taxon>Paenibacillus</taxon>
    </lineage>
</organism>